<protein>
    <submittedName>
        <fullName evidence="2">Uncharacterized protein</fullName>
    </submittedName>
</protein>
<name>A0AAF0BSH9_9ACTN</name>
<feature type="transmembrane region" description="Helical" evidence="1">
    <location>
        <begin position="148"/>
        <end position="173"/>
    </location>
</feature>
<dbReference type="Proteomes" id="UP001216390">
    <property type="component" value="Chromosome"/>
</dbReference>
<evidence type="ECO:0000313" key="2">
    <source>
        <dbReference type="EMBL" id="WCO68346.1"/>
    </source>
</evidence>
<reference evidence="2" key="1">
    <citation type="submission" date="2023-01" db="EMBL/GenBank/DDBJ databases">
        <title>The diversity of Class Acidimicrobiia in South China Sea sediment environments and the proposal of Iamia marina sp. nov., a novel species of the genus Iamia.</title>
        <authorList>
            <person name="He Y."/>
            <person name="Tian X."/>
        </authorList>
    </citation>
    <scope>NUCLEOTIDE SEQUENCE</scope>
    <source>
        <strain evidence="2">DSM 19957</strain>
    </source>
</reference>
<gene>
    <name evidence="2" type="ORF">PO878_06340</name>
</gene>
<sequence length="183" mass="18400">MGPLVLGAAVVAAGACATPPASVGATRADGGVEVRVKACGGDGVGRVDVVDPAAPEDPVWSAHAEPGRAADRVPIAAEVDGYEVVDDRGAAFGATEVRVLVEGEDGGSWGGPRVVPDKLEEGTLRVAGQDVALAEWEQEPARCPRVTVLGALAGGVATAAAAGVLWLVVRGLARLVGRTPDRR</sequence>
<dbReference type="AlphaFoldDB" id="A0AAF0BSH9"/>
<proteinExistence type="predicted"/>
<dbReference type="EMBL" id="CP116942">
    <property type="protein sequence ID" value="WCO68346.1"/>
    <property type="molecule type" value="Genomic_DNA"/>
</dbReference>
<dbReference type="KEGG" id="ima:PO878_06340"/>
<evidence type="ECO:0000256" key="1">
    <source>
        <dbReference type="SAM" id="Phobius"/>
    </source>
</evidence>
<accession>A0AAF0BSH9</accession>
<keyword evidence="1" id="KW-1133">Transmembrane helix</keyword>
<keyword evidence="1" id="KW-0472">Membrane</keyword>
<organism evidence="2 3">
    <name type="scientific">Iamia majanohamensis</name>
    <dbReference type="NCBI Taxonomy" id="467976"/>
    <lineage>
        <taxon>Bacteria</taxon>
        <taxon>Bacillati</taxon>
        <taxon>Actinomycetota</taxon>
        <taxon>Acidimicrobiia</taxon>
        <taxon>Acidimicrobiales</taxon>
        <taxon>Iamiaceae</taxon>
        <taxon>Iamia</taxon>
    </lineage>
</organism>
<keyword evidence="3" id="KW-1185">Reference proteome</keyword>
<keyword evidence="1" id="KW-0812">Transmembrane</keyword>
<dbReference type="RefSeq" id="WP_272737863.1">
    <property type="nucleotide sequence ID" value="NZ_CP116942.1"/>
</dbReference>
<evidence type="ECO:0000313" key="3">
    <source>
        <dbReference type="Proteomes" id="UP001216390"/>
    </source>
</evidence>